<comment type="caution">
    <text evidence="5">The sequence shown here is derived from an EMBL/GenBank/DDBJ whole genome shotgun (WGS) entry which is preliminary data.</text>
</comment>
<comment type="similarity">
    <text evidence="1">Belongs to the BlaI transcriptional regulatory family.</text>
</comment>
<keyword evidence="4" id="KW-0804">Transcription</keyword>
<dbReference type="AlphaFoldDB" id="A0A9Q4C6E4"/>
<dbReference type="Proteomes" id="UP001149411">
    <property type="component" value="Unassembled WGS sequence"/>
</dbReference>
<evidence type="ECO:0000313" key="5">
    <source>
        <dbReference type="EMBL" id="MCX2819249.1"/>
    </source>
</evidence>
<dbReference type="InterPro" id="IPR005650">
    <property type="entry name" value="BlaI_family"/>
</dbReference>
<evidence type="ECO:0000256" key="4">
    <source>
        <dbReference type="ARBA" id="ARBA00023163"/>
    </source>
</evidence>
<name>A0A9Q4C6E4_9EURY</name>
<protein>
    <submittedName>
        <fullName evidence="5">BlaI/MecI/CopY family transcriptional regulator</fullName>
    </submittedName>
</protein>
<gene>
    <name evidence="5" type="ORF">EGH25_07770</name>
</gene>
<evidence type="ECO:0000256" key="3">
    <source>
        <dbReference type="ARBA" id="ARBA00023125"/>
    </source>
</evidence>
<reference evidence="5" key="1">
    <citation type="submission" date="2022-09" db="EMBL/GenBank/DDBJ databases">
        <title>Haloadaptaus new haloarchaeum isolated from saline soil.</title>
        <authorList>
            <person name="Duran-Viseras A."/>
            <person name="Sanchez-Porro C."/>
            <person name="Ventosa A."/>
        </authorList>
    </citation>
    <scope>NUCLEOTIDE SEQUENCE</scope>
    <source>
        <strain evidence="5">F3-133</strain>
    </source>
</reference>
<evidence type="ECO:0000256" key="2">
    <source>
        <dbReference type="ARBA" id="ARBA00023015"/>
    </source>
</evidence>
<dbReference type="InterPro" id="IPR036390">
    <property type="entry name" value="WH_DNA-bd_sf"/>
</dbReference>
<dbReference type="GO" id="GO:0045892">
    <property type="term" value="P:negative regulation of DNA-templated transcription"/>
    <property type="evidence" value="ECO:0007669"/>
    <property type="project" value="InterPro"/>
</dbReference>
<keyword evidence="3" id="KW-0238">DNA-binding</keyword>
<evidence type="ECO:0000313" key="6">
    <source>
        <dbReference type="Proteomes" id="UP001149411"/>
    </source>
</evidence>
<accession>A0A9Q4C6E4</accession>
<evidence type="ECO:0000256" key="1">
    <source>
        <dbReference type="ARBA" id="ARBA00011046"/>
    </source>
</evidence>
<dbReference type="EMBL" id="RKLV01000006">
    <property type="protein sequence ID" value="MCX2819249.1"/>
    <property type="molecule type" value="Genomic_DNA"/>
</dbReference>
<organism evidence="5 6">
    <name type="scientific">Halorutilus salinus</name>
    <dbReference type="NCBI Taxonomy" id="2487751"/>
    <lineage>
        <taxon>Archaea</taxon>
        <taxon>Methanobacteriati</taxon>
        <taxon>Methanobacteriota</taxon>
        <taxon>Stenosarchaea group</taxon>
        <taxon>Halobacteria</taxon>
        <taxon>Halorutilales</taxon>
        <taxon>Halorutilaceae</taxon>
        <taxon>Halorutilus</taxon>
    </lineage>
</organism>
<dbReference type="SUPFAM" id="SSF46785">
    <property type="entry name" value="Winged helix' DNA-binding domain"/>
    <property type="match status" value="1"/>
</dbReference>
<keyword evidence="2" id="KW-0805">Transcription regulation</keyword>
<dbReference type="InterPro" id="IPR036388">
    <property type="entry name" value="WH-like_DNA-bd_sf"/>
</dbReference>
<dbReference type="Pfam" id="PF03965">
    <property type="entry name" value="Penicillinase_R"/>
    <property type="match status" value="1"/>
</dbReference>
<keyword evidence="6" id="KW-1185">Reference proteome</keyword>
<dbReference type="GO" id="GO:0003677">
    <property type="term" value="F:DNA binding"/>
    <property type="evidence" value="ECO:0007669"/>
    <property type="project" value="UniProtKB-KW"/>
</dbReference>
<dbReference type="RefSeq" id="WP_266087350.1">
    <property type="nucleotide sequence ID" value="NZ_RKLV01000006.1"/>
</dbReference>
<proteinExistence type="inferred from homology"/>
<dbReference type="Gene3D" id="1.10.10.10">
    <property type="entry name" value="Winged helix-like DNA-binding domain superfamily/Winged helix DNA-binding domain"/>
    <property type="match status" value="1"/>
</dbReference>
<sequence length="113" mass="12769">MLGSLEAKVLGVLEEYDEASVRDIVDALNDDDEDFAYTTVGTILDRLHDKGLVERREEPYKGGTRYVYEYVDIRDEYIDEVLRDVVSLFGDDGLEELKEKVEEAEDGTQDAGG</sequence>